<dbReference type="Pfam" id="PF00400">
    <property type="entry name" value="WD40"/>
    <property type="match status" value="2"/>
</dbReference>
<accession>A0A4S8KK67</accession>
<dbReference type="PROSITE" id="PS50082">
    <property type="entry name" value="WD_REPEATS_2"/>
    <property type="match status" value="2"/>
</dbReference>
<dbReference type="Proteomes" id="UP000297245">
    <property type="component" value="Unassembled WGS sequence"/>
</dbReference>
<gene>
    <name evidence="4" type="ORF">K435DRAFT_706200</name>
</gene>
<dbReference type="Gene3D" id="2.130.10.10">
    <property type="entry name" value="YVTN repeat-like/Quinoprotein amine dehydrogenase"/>
    <property type="match status" value="1"/>
</dbReference>
<dbReference type="PANTHER" id="PTHR19848">
    <property type="entry name" value="WD40 REPEAT PROTEIN"/>
    <property type="match status" value="1"/>
</dbReference>
<keyword evidence="1 3" id="KW-0853">WD repeat</keyword>
<dbReference type="InterPro" id="IPR036322">
    <property type="entry name" value="WD40_repeat_dom_sf"/>
</dbReference>
<protein>
    <submittedName>
        <fullName evidence="4">WD40 repeat-like protein</fullName>
    </submittedName>
</protein>
<name>A0A4S8KK67_DENBC</name>
<keyword evidence="2" id="KW-0677">Repeat</keyword>
<evidence type="ECO:0000313" key="4">
    <source>
        <dbReference type="EMBL" id="THU75877.1"/>
    </source>
</evidence>
<evidence type="ECO:0000256" key="2">
    <source>
        <dbReference type="ARBA" id="ARBA00022737"/>
    </source>
</evidence>
<reference evidence="4 5" key="1">
    <citation type="journal article" date="2019" name="Nat. Ecol. Evol.">
        <title>Megaphylogeny resolves global patterns of mushroom evolution.</title>
        <authorList>
            <person name="Varga T."/>
            <person name="Krizsan K."/>
            <person name="Foldi C."/>
            <person name="Dima B."/>
            <person name="Sanchez-Garcia M."/>
            <person name="Sanchez-Ramirez S."/>
            <person name="Szollosi G.J."/>
            <person name="Szarkandi J.G."/>
            <person name="Papp V."/>
            <person name="Albert L."/>
            <person name="Andreopoulos W."/>
            <person name="Angelini C."/>
            <person name="Antonin V."/>
            <person name="Barry K.W."/>
            <person name="Bougher N.L."/>
            <person name="Buchanan P."/>
            <person name="Buyck B."/>
            <person name="Bense V."/>
            <person name="Catcheside P."/>
            <person name="Chovatia M."/>
            <person name="Cooper J."/>
            <person name="Damon W."/>
            <person name="Desjardin D."/>
            <person name="Finy P."/>
            <person name="Geml J."/>
            <person name="Haridas S."/>
            <person name="Hughes K."/>
            <person name="Justo A."/>
            <person name="Karasinski D."/>
            <person name="Kautmanova I."/>
            <person name="Kiss B."/>
            <person name="Kocsube S."/>
            <person name="Kotiranta H."/>
            <person name="LaButti K.M."/>
            <person name="Lechner B.E."/>
            <person name="Liimatainen K."/>
            <person name="Lipzen A."/>
            <person name="Lukacs Z."/>
            <person name="Mihaltcheva S."/>
            <person name="Morgado L.N."/>
            <person name="Niskanen T."/>
            <person name="Noordeloos M.E."/>
            <person name="Ohm R.A."/>
            <person name="Ortiz-Santana B."/>
            <person name="Ovrebo C."/>
            <person name="Racz N."/>
            <person name="Riley R."/>
            <person name="Savchenko A."/>
            <person name="Shiryaev A."/>
            <person name="Soop K."/>
            <person name="Spirin V."/>
            <person name="Szebenyi C."/>
            <person name="Tomsovsky M."/>
            <person name="Tulloss R.E."/>
            <person name="Uehling J."/>
            <person name="Grigoriev I.V."/>
            <person name="Vagvolgyi C."/>
            <person name="Papp T."/>
            <person name="Martin F.M."/>
            <person name="Miettinen O."/>
            <person name="Hibbett D.S."/>
            <person name="Nagy L.G."/>
        </authorList>
    </citation>
    <scope>NUCLEOTIDE SEQUENCE [LARGE SCALE GENOMIC DNA]</scope>
    <source>
        <strain evidence="4 5">CBS 962.96</strain>
    </source>
</reference>
<dbReference type="OrthoDB" id="2615105at2759"/>
<organism evidence="4 5">
    <name type="scientific">Dendrothele bispora (strain CBS 962.96)</name>
    <dbReference type="NCBI Taxonomy" id="1314807"/>
    <lineage>
        <taxon>Eukaryota</taxon>
        <taxon>Fungi</taxon>
        <taxon>Dikarya</taxon>
        <taxon>Basidiomycota</taxon>
        <taxon>Agaricomycotina</taxon>
        <taxon>Agaricomycetes</taxon>
        <taxon>Agaricomycetidae</taxon>
        <taxon>Agaricales</taxon>
        <taxon>Agaricales incertae sedis</taxon>
        <taxon>Dendrothele</taxon>
    </lineage>
</organism>
<keyword evidence="5" id="KW-1185">Reference proteome</keyword>
<dbReference type="InterPro" id="IPR015943">
    <property type="entry name" value="WD40/YVTN_repeat-like_dom_sf"/>
</dbReference>
<proteinExistence type="predicted"/>
<dbReference type="InterPro" id="IPR019775">
    <property type="entry name" value="WD40_repeat_CS"/>
</dbReference>
<sequence length="170" mass="18892">PLQGHTDLVTSVAYSPDVKHVASGSKDYIVRLWDTYTGEQVGQPFQGHTAQVTSVAYSPDGRHVASGSQDCIFRIWDIQTSDYQNDISYTHSPHNHISFISPQGWLCSSDENGLDPSLIFWIPPAFRHGFSDSRQILTFPANAVNCAVQVDWIGFAYGSNWTAVWNEDGN</sequence>
<evidence type="ECO:0000256" key="1">
    <source>
        <dbReference type="ARBA" id="ARBA00022574"/>
    </source>
</evidence>
<evidence type="ECO:0000256" key="3">
    <source>
        <dbReference type="PROSITE-ProRule" id="PRU00221"/>
    </source>
</evidence>
<dbReference type="SUPFAM" id="SSF50978">
    <property type="entry name" value="WD40 repeat-like"/>
    <property type="match status" value="1"/>
</dbReference>
<feature type="repeat" description="WD" evidence="3">
    <location>
        <begin position="45"/>
        <end position="86"/>
    </location>
</feature>
<evidence type="ECO:0000313" key="5">
    <source>
        <dbReference type="Proteomes" id="UP000297245"/>
    </source>
</evidence>
<dbReference type="PANTHER" id="PTHR19848:SF8">
    <property type="entry name" value="F-BOX AND WD REPEAT DOMAIN CONTAINING 7"/>
    <property type="match status" value="1"/>
</dbReference>
<dbReference type="EMBL" id="ML181419">
    <property type="protein sequence ID" value="THU75877.1"/>
    <property type="molecule type" value="Genomic_DNA"/>
</dbReference>
<dbReference type="PROSITE" id="PS00678">
    <property type="entry name" value="WD_REPEATS_1"/>
    <property type="match status" value="1"/>
</dbReference>
<dbReference type="SMART" id="SM00320">
    <property type="entry name" value="WD40"/>
    <property type="match status" value="2"/>
</dbReference>
<dbReference type="AlphaFoldDB" id="A0A4S8KK67"/>
<dbReference type="PROSITE" id="PS50294">
    <property type="entry name" value="WD_REPEATS_REGION"/>
    <property type="match status" value="2"/>
</dbReference>
<dbReference type="InterPro" id="IPR001680">
    <property type="entry name" value="WD40_rpt"/>
</dbReference>
<feature type="repeat" description="WD" evidence="3">
    <location>
        <begin position="2"/>
        <end position="43"/>
    </location>
</feature>
<feature type="non-terminal residue" evidence="4">
    <location>
        <position position="1"/>
    </location>
</feature>